<gene>
    <name evidence="2" type="ORF">THAOC_32509</name>
</gene>
<accession>K0RPQ5</accession>
<reference evidence="2 3" key="1">
    <citation type="journal article" date="2012" name="Genome Biol.">
        <title>Genome and low-iron response of an oceanic diatom adapted to chronic iron limitation.</title>
        <authorList>
            <person name="Lommer M."/>
            <person name="Specht M."/>
            <person name="Roy A.S."/>
            <person name="Kraemer L."/>
            <person name="Andreson R."/>
            <person name="Gutowska M.A."/>
            <person name="Wolf J."/>
            <person name="Bergner S.V."/>
            <person name="Schilhabel M.B."/>
            <person name="Klostermeier U.C."/>
            <person name="Beiko R.G."/>
            <person name="Rosenstiel P."/>
            <person name="Hippler M."/>
            <person name="Laroche J."/>
        </authorList>
    </citation>
    <scope>NUCLEOTIDE SEQUENCE [LARGE SCALE GENOMIC DNA]</scope>
    <source>
        <strain evidence="2 3">CCMP1005</strain>
    </source>
</reference>
<evidence type="ECO:0000313" key="2">
    <source>
        <dbReference type="EMBL" id="EJK48672.1"/>
    </source>
</evidence>
<comment type="caution">
    <text evidence="2">The sequence shown here is derived from an EMBL/GenBank/DDBJ whole genome shotgun (WGS) entry which is preliminary data.</text>
</comment>
<name>K0RPQ5_THAOC</name>
<proteinExistence type="predicted"/>
<evidence type="ECO:0000313" key="3">
    <source>
        <dbReference type="Proteomes" id="UP000266841"/>
    </source>
</evidence>
<dbReference type="AlphaFoldDB" id="K0RPQ5"/>
<feature type="compositionally biased region" description="Basic and acidic residues" evidence="1">
    <location>
        <begin position="30"/>
        <end position="40"/>
    </location>
</feature>
<evidence type="ECO:0000256" key="1">
    <source>
        <dbReference type="SAM" id="MobiDB-lite"/>
    </source>
</evidence>
<keyword evidence="3" id="KW-1185">Reference proteome</keyword>
<dbReference type="EMBL" id="AGNL01045552">
    <property type="protein sequence ID" value="EJK48672.1"/>
    <property type="molecule type" value="Genomic_DNA"/>
</dbReference>
<feature type="non-terminal residue" evidence="2">
    <location>
        <position position="1"/>
    </location>
</feature>
<organism evidence="2 3">
    <name type="scientific">Thalassiosira oceanica</name>
    <name type="common">Marine diatom</name>
    <dbReference type="NCBI Taxonomy" id="159749"/>
    <lineage>
        <taxon>Eukaryota</taxon>
        <taxon>Sar</taxon>
        <taxon>Stramenopiles</taxon>
        <taxon>Ochrophyta</taxon>
        <taxon>Bacillariophyta</taxon>
        <taxon>Coscinodiscophyceae</taxon>
        <taxon>Thalassiosirophycidae</taxon>
        <taxon>Thalassiosirales</taxon>
        <taxon>Thalassiosiraceae</taxon>
        <taxon>Thalassiosira</taxon>
    </lineage>
</organism>
<dbReference type="Proteomes" id="UP000266841">
    <property type="component" value="Unassembled WGS sequence"/>
</dbReference>
<feature type="compositionally biased region" description="Basic residues" evidence="1">
    <location>
        <begin position="1"/>
        <end position="14"/>
    </location>
</feature>
<protein>
    <submittedName>
        <fullName evidence="2">Uncharacterized protein</fullName>
    </submittedName>
</protein>
<feature type="region of interest" description="Disordered" evidence="1">
    <location>
        <begin position="1"/>
        <end position="78"/>
    </location>
</feature>
<sequence length="119" mass="13023">AHRPHRRPVPAGRTRRLERDGERGDDEADLPGHRAPDEGHAAPLPPAPHMSDASSMFEGAGQLVSQKTATASAATTRRPTWSLGLLIRDKPRWCSINLPPRSLNKCSPKPQGEMMTIYA</sequence>